<evidence type="ECO:0000256" key="6">
    <source>
        <dbReference type="ARBA" id="ARBA00038362"/>
    </source>
</evidence>
<dbReference type="Proteomes" id="UP000235145">
    <property type="component" value="Unassembled WGS sequence"/>
</dbReference>
<dbReference type="InterPro" id="IPR000845">
    <property type="entry name" value="Nucleoside_phosphorylase_d"/>
</dbReference>
<dbReference type="Gene3D" id="3.40.50.1580">
    <property type="entry name" value="Nucleoside phosphorylase domain"/>
    <property type="match status" value="1"/>
</dbReference>
<dbReference type="FunFam" id="3.40.50.1240:FF:000018">
    <property type="entry name" value="Phosphoglycerate mutase"/>
    <property type="match status" value="1"/>
</dbReference>
<evidence type="ECO:0000256" key="10">
    <source>
        <dbReference type="PIRSR" id="PIRSR613078-2"/>
    </source>
</evidence>
<feature type="domain" description="Nucleoside phosphorylase" evidence="12">
    <location>
        <begin position="15"/>
        <end position="244"/>
    </location>
</feature>
<evidence type="ECO:0000313" key="13">
    <source>
        <dbReference type="EMBL" id="KAJ0227599.1"/>
    </source>
</evidence>
<evidence type="ECO:0000256" key="5">
    <source>
        <dbReference type="ARBA" id="ARBA00022946"/>
    </source>
</evidence>
<dbReference type="PROSITE" id="PS00175">
    <property type="entry name" value="PG_MUTASE"/>
    <property type="match status" value="1"/>
</dbReference>
<keyword evidence="5" id="KW-0809">Transit peptide</keyword>
<name>A0A9R1XXL4_LACSA</name>
<feature type="binding site" evidence="10">
    <location>
        <begin position="295"/>
        <end position="302"/>
    </location>
    <ligand>
        <name>substrate</name>
    </ligand>
</feature>
<dbReference type="GO" id="GO:0009570">
    <property type="term" value="C:chloroplast stroma"/>
    <property type="evidence" value="ECO:0007669"/>
    <property type="project" value="UniProtKB-SubCell"/>
</dbReference>
<evidence type="ECO:0000256" key="9">
    <source>
        <dbReference type="PIRSR" id="PIRSR613078-1"/>
    </source>
</evidence>
<evidence type="ECO:0000256" key="4">
    <source>
        <dbReference type="ARBA" id="ARBA00022801"/>
    </source>
</evidence>
<comment type="subcellular location">
    <subcellularLocation>
        <location evidence="1">Plastid</location>
        <location evidence="1">Chloroplast stroma</location>
    </subcellularLocation>
</comment>
<dbReference type="GO" id="GO:0008930">
    <property type="term" value="F:methylthioadenosine nucleosidase activity"/>
    <property type="evidence" value="ECO:0000318"/>
    <property type="project" value="GO_Central"/>
</dbReference>
<dbReference type="AlphaFoldDB" id="A0A9R1XXL4"/>
<keyword evidence="14" id="KW-1185">Reference proteome</keyword>
<evidence type="ECO:0000256" key="3">
    <source>
        <dbReference type="ARBA" id="ARBA00022640"/>
    </source>
</evidence>
<comment type="similarity">
    <text evidence="6">Belongs to the phosphoglycerate mutase family.</text>
</comment>
<comment type="caution">
    <text evidence="13">The sequence shown here is derived from an EMBL/GenBank/DDBJ whole genome shotgun (WGS) entry which is preliminary data.</text>
</comment>
<comment type="catalytic activity">
    <reaction evidence="7">
        <text>2-carboxy-D-arabinitol 1-phosphate + H2O = 2-carboxy-D-arabinitol + phosphate</text>
        <dbReference type="Rhea" id="RHEA:17837"/>
        <dbReference type="ChEBI" id="CHEBI:15377"/>
        <dbReference type="ChEBI" id="CHEBI:43474"/>
        <dbReference type="ChEBI" id="CHEBI:58008"/>
        <dbReference type="ChEBI" id="CHEBI:58185"/>
        <dbReference type="EC" id="3.1.3.63"/>
    </reaction>
</comment>
<dbReference type="Pfam" id="PF01048">
    <property type="entry name" value="PNP_UDP_1"/>
    <property type="match status" value="1"/>
</dbReference>
<dbReference type="Pfam" id="PF00300">
    <property type="entry name" value="His_Phos_1"/>
    <property type="match status" value="1"/>
</dbReference>
<organism evidence="13 14">
    <name type="scientific">Lactuca sativa</name>
    <name type="common">Garden lettuce</name>
    <dbReference type="NCBI Taxonomy" id="4236"/>
    <lineage>
        <taxon>Eukaryota</taxon>
        <taxon>Viridiplantae</taxon>
        <taxon>Streptophyta</taxon>
        <taxon>Embryophyta</taxon>
        <taxon>Tracheophyta</taxon>
        <taxon>Spermatophyta</taxon>
        <taxon>Magnoliopsida</taxon>
        <taxon>eudicotyledons</taxon>
        <taxon>Gunneridae</taxon>
        <taxon>Pentapetalae</taxon>
        <taxon>asterids</taxon>
        <taxon>campanulids</taxon>
        <taxon>Asterales</taxon>
        <taxon>Asteraceae</taxon>
        <taxon>Cichorioideae</taxon>
        <taxon>Cichorieae</taxon>
        <taxon>Lactucinae</taxon>
        <taxon>Lactuca</taxon>
    </lineage>
</organism>
<feature type="region of interest" description="Disordered" evidence="11">
    <location>
        <begin position="257"/>
        <end position="276"/>
    </location>
</feature>
<accession>A0A9R1XXL4</accession>
<protein>
    <recommendedName>
        <fullName evidence="8">2-carboxy-D-arabinitol-1-phosphatase</fullName>
        <ecNumber evidence="8">3.1.3.63</ecNumber>
    </recommendedName>
</protein>
<evidence type="ECO:0000256" key="7">
    <source>
        <dbReference type="ARBA" id="ARBA00052441"/>
    </source>
</evidence>
<dbReference type="CDD" id="cd09008">
    <property type="entry name" value="MTAN"/>
    <property type="match status" value="1"/>
</dbReference>
<keyword evidence="3" id="KW-0934">Plastid</keyword>
<proteinExistence type="inferred from homology"/>
<evidence type="ECO:0000256" key="11">
    <source>
        <dbReference type="SAM" id="MobiDB-lite"/>
    </source>
</evidence>
<keyword evidence="4" id="KW-0378">Hydrolase</keyword>
<dbReference type="InterPro" id="IPR035994">
    <property type="entry name" value="Nucleoside_phosphorylase_sf"/>
</dbReference>
<dbReference type="SMART" id="SM00855">
    <property type="entry name" value="PGAM"/>
    <property type="match status" value="1"/>
</dbReference>
<feature type="active site" description="Proton donor/acceptor" evidence="9">
    <location>
        <position position="370"/>
    </location>
</feature>
<keyword evidence="2" id="KW-0150">Chloroplast</keyword>
<dbReference type="Gene3D" id="3.40.50.1240">
    <property type="entry name" value="Phosphoglycerate mutase-like"/>
    <property type="match status" value="2"/>
</dbReference>
<dbReference type="PANTHER" id="PTHR46994">
    <property type="entry name" value="5'-METHYLTHIOADENOSINE/S-ADENOSYLHOMOCYSTEINE NUCLEOSIDASE 1"/>
    <property type="match status" value="1"/>
</dbReference>
<evidence type="ECO:0000256" key="2">
    <source>
        <dbReference type="ARBA" id="ARBA00022528"/>
    </source>
</evidence>
<evidence type="ECO:0000259" key="12">
    <source>
        <dbReference type="Pfam" id="PF01048"/>
    </source>
</evidence>
<dbReference type="InterPro" id="IPR044580">
    <property type="entry name" value="MTAN"/>
</dbReference>
<feature type="binding site" evidence="10">
    <location>
        <position position="381"/>
    </location>
    <ligand>
        <name>substrate</name>
    </ligand>
</feature>
<sequence length="711" mass="77837">MTTLPLGDDKRPITTILIFAAMDSEALPVVEHFKLSRDDGTLFPLNVPWIRYHGCYKDLNLSVIYPGKDPDFGINSVGTVPASLVTYASIQALKPDLLINAGTAGGFKVKGACIFDVYLVSDLAFHDRRIPIPGPDRYGIGLRKSFPTPNLVKELNLKVCKLSTGDSLDMSPQDEKCILANDAIIVDMEGAALAYVSSLMKVPSIFIKGVSNFVDGEKSIHEEFKENLQATVVEIRDVVSRVVEFINVRSSSSSIKELDTSSSSEAEDDRKLSSTLSGSVSFPPVKVAKRVVLVRHGQSTWNAEGRIQGSSDFSILTQKGEAQAETSRQMLIDDSFDICFSSPLRRSKRTAEVIWGSRQEEILTDSDLREIDLYSFQGLLKHEGISKYGEAFAQWQKDAPNFNIDGHYPVRELWERASNCWNKILIHDSRSVLVVAHNAVNQALVATAMGLGTEYFRILLQSNCGVSVLDFVPHPEGGSPYICLNRLNQTPSSPIASGSSAGRKASNRIVLVCHGIPEGSDSESDNSDMPMDMLGTIQSQKTAELLLDLKVKSIVSSPRIAPTETANAIARVQEAADCLGADCVPRYESIKALSLESGWVKEIEEGLLREIWEKSGIAWKSVLDELCNESEAENVVVAVGDPIVNIGLLGHCLNLTNEWMGSFHLDAGSISVIDFPDGTAGRGVVRCINYTAHLGRWSIPITRPTQDDEEF</sequence>
<feature type="binding site" evidence="10">
    <location>
        <position position="346"/>
    </location>
    <ligand>
        <name>substrate</name>
    </ligand>
</feature>
<dbReference type="InterPro" id="IPR029033">
    <property type="entry name" value="His_PPase_superfam"/>
</dbReference>
<dbReference type="SUPFAM" id="SSF53167">
    <property type="entry name" value="Purine and uridine phosphorylases"/>
    <property type="match status" value="1"/>
</dbReference>
<feature type="active site" description="Tele-phosphohistidine intermediate" evidence="9">
    <location>
        <position position="296"/>
    </location>
</feature>
<evidence type="ECO:0000313" key="14">
    <source>
        <dbReference type="Proteomes" id="UP000235145"/>
    </source>
</evidence>
<dbReference type="InterPro" id="IPR001345">
    <property type="entry name" value="PG/BPGM_mutase_AS"/>
</dbReference>
<dbReference type="GO" id="GO:0047538">
    <property type="term" value="F:2-carboxy-D-arabinitol-1-phosphatase activity"/>
    <property type="evidence" value="ECO:0007669"/>
    <property type="project" value="UniProtKB-EC"/>
</dbReference>
<dbReference type="SUPFAM" id="SSF53254">
    <property type="entry name" value="Phosphoglycerate mutase-like"/>
    <property type="match status" value="2"/>
</dbReference>
<dbReference type="GO" id="GO:0009116">
    <property type="term" value="P:nucleoside metabolic process"/>
    <property type="evidence" value="ECO:0007669"/>
    <property type="project" value="InterPro"/>
</dbReference>
<gene>
    <name evidence="13" type="ORF">LSAT_V11C100024970</name>
</gene>
<dbReference type="CDD" id="cd07067">
    <property type="entry name" value="HP_PGM_like"/>
    <property type="match status" value="1"/>
</dbReference>
<dbReference type="GO" id="GO:0019509">
    <property type="term" value="P:L-methionine salvage from methylthioadenosine"/>
    <property type="evidence" value="ECO:0000318"/>
    <property type="project" value="GO_Central"/>
</dbReference>
<dbReference type="EMBL" id="NBSK02000001">
    <property type="protein sequence ID" value="KAJ0227599.1"/>
    <property type="molecule type" value="Genomic_DNA"/>
</dbReference>
<dbReference type="EC" id="3.1.3.63" evidence="8"/>
<reference evidence="13 14" key="1">
    <citation type="journal article" date="2017" name="Nat. Commun.">
        <title>Genome assembly with in vitro proximity ligation data and whole-genome triplication in lettuce.</title>
        <authorList>
            <person name="Reyes-Chin-Wo S."/>
            <person name="Wang Z."/>
            <person name="Yang X."/>
            <person name="Kozik A."/>
            <person name="Arikit S."/>
            <person name="Song C."/>
            <person name="Xia L."/>
            <person name="Froenicke L."/>
            <person name="Lavelle D.O."/>
            <person name="Truco M.J."/>
            <person name="Xia R."/>
            <person name="Zhu S."/>
            <person name="Xu C."/>
            <person name="Xu H."/>
            <person name="Xu X."/>
            <person name="Cox K."/>
            <person name="Korf I."/>
            <person name="Meyers B.C."/>
            <person name="Michelmore R.W."/>
        </authorList>
    </citation>
    <scope>NUCLEOTIDE SEQUENCE [LARGE SCALE GENOMIC DNA]</scope>
    <source>
        <strain evidence="14">cv. Salinas</strain>
        <tissue evidence="13">Seedlings</tissue>
    </source>
</reference>
<dbReference type="PANTHER" id="PTHR46994:SF3">
    <property type="entry name" value="NUCLEOSIDE PHOSPHORYLASE-RELATED"/>
    <property type="match status" value="1"/>
</dbReference>
<evidence type="ECO:0000256" key="1">
    <source>
        <dbReference type="ARBA" id="ARBA00004470"/>
    </source>
</evidence>
<dbReference type="InterPro" id="IPR013078">
    <property type="entry name" value="His_Pase_superF_clade-1"/>
</dbReference>
<evidence type="ECO:0000256" key="8">
    <source>
        <dbReference type="ARBA" id="ARBA00066640"/>
    </source>
</evidence>